<sequence>MNAGKREASARGRPTGFPRSLRTLYAVMMGALLVQLVLHAFTFACEVLAPGLVLPQPGGGRTALGHAYLASFFTFAVAIPLGCFTWMRWLDWSVKNLAAEGRAFPRTPAQVVWAYFIPGVNLYQPPRDLEALWRAQRRAAVPPPAVLPVWWGITLAHLALMLFDVQDGITILTVTSSALGVLGQVLALVLLRLFAQRQRHSGIEPRPRRLQEGASMAPEPEYDA</sequence>
<evidence type="ECO:0000259" key="3">
    <source>
        <dbReference type="Pfam" id="PF14219"/>
    </source>
</evidence>
<feature type="transmembrane region" description="Helical" evidence="2">
    <location>
        <begin position="169"/>
        <end position="191"/>
    </location>
</feature>
<evidence type="ECO:0000256" key="1">
    <source>
        <dbReference type="SAM" id="MobiDB-lite"/>
    </source>
</evidence>
<keyword evidence="2" id="KW-1133">Transmembrane helix</keyword>
<evidence type="ECO:0000313" key="5">
    <source>
        <dbReference type="Proteomes" id="UP000563524"/>
    </source>
</evidence>
<feature type="transmembrane region" description="Helical" evidence="2">
    <location>
        <begin position="64"/>
        <end position="87"/>
    </location>
</feature>
<evidence type="ECO:0000256" key="2">
    <source>
        <dbReference type="SAM" id="Phobius"/>
    </source>
</evidence>
<gene>
    <name evidence="4" type="ORF">GGQ59_000789</name>
</gene>
<accession>A0A840I0D5</accession>
<dbReference type="Pfam" id="PF14219">
    <property type="entry name" value="DUF4328"/>
    <property type="match status" value="1"/>
</dbReference>
<feature type="domain" description="DUF4328" evidence="3">
    <location>
        <begin position="74"/>
        <end position="187"/>
    </location>
</feature>
<feature type="region of interest" description="Disordered" evidence="1">
    <location>
        <begin position="204"/>
        <end position="224"/>
    </location>
</feature>
<evidence type="ECO:0000313" key="4">
    <source>
        <dbReference type="EMBL" id="MBB4658289.1"/>
    </source>
</evidence>
<name>A0A840I0D5_9PROT</name>
<proteinExistence type="predicted"/>
<comment type="caution">
    <text evidence="4">The sequence shown here is derived from an EMBL/GenBank/DDBJ whole genome shotgun (WGS) entry which is preliminary data.</text>
</comment>
<dbReference type="RefSeq" id="WP_183815995.1">
    <property type="nucleotide sequence ID" value="NZ_JACHOB010000001.1"/>
</dbReference>
<feature type="transmembrane region" description="Helical" evidence="2">
    <location>
        <begin position="145"/>
        <end position="163"/>
    </location>
</feature>
<dbReference type="Proteomes" id="UP000563524">
    <property type="component" value="Unassembled WGS sequence"/>
</dbReference>
<keyword evidence="5" id="KW-1185">Reference proteome</keyword>
<reference evidence="4 5" key="1">
    <citation type="submission" date="2020-08" db="EMBL/GenBank/DDBJ databases">
        <title>Genomic Encyclopedia of Type Strains, Phase IV (KMG-IV): sequencing the most valuable type-strain genomes for metagenomic binning, comparative biology and taxonomic classification.</title>
        <authorList>
            <person name="Goeker M."/>
        </authorList>
    </citation>
    <scope>NUCLEOTIDE SEQUENCE [LARGE SCALE GENOMIC DNA]</scope>
    <source>
        <strain evidence="4 5">DSM 102850</strain>
    </source>
</reference>
<keyword evidence="2" id="KW-0472">Membrane</keyword>
<organism evidence="4 5">
    <name type="scientific">Parvularcula dongshanensis</name>
    <dbReference type="NCBI Taxonomy" id="1173995"/>
    <lineage>
        <taxon>Bacteria</taxon>
        <taxon>Pseudomonadati</taxon>
        <taxon>Pseudomonadota</taxon>
        <taxon>Alphaproteobacteria</taxon>
        <taxon>Parvularculales</taxon>
        <taxon>Parvularculaceae</taxon>
        <taxon>Parvularcula</taxon>
    </lineage>
</organism>
<keyword evidence="2" id="KW-0812">Transmembrane</keyword>
<dbReference type="EMBL" id="JACHOB010000001">
    <property type="protein sequence ID" value="MBB4658289.1"/>
    <property type="molecule type" value="Genomic_DNA"/>
</dbReference>
<dbReference type="AlphaFoldDB" id="A0A840I0D5"/>
<feature type="transmembrane region" description="Helical" evidence="2">
    <location>
        <begin position="21"/>
        <end position="44"/>
    </location>
</feature>
<dbReference type="InterPro" id="IPR025565">
    <property type="entry name" value="DUF4328"/>
</dbReference>
<protein>
    <recommendedName>
        <fullName evidence="3">DUF4328 domain-containing protein</fullName>
    </recommendedName>
</protein>